<evidence type="ECO:0000313" key="3">
    <source>
        <dbReference type="Proteomes" id="UP000298663"/>
    </source>
</evidence>
<dbReference type="AlphaFoldDB" id="A0A4U5M6V9"/>
<sequence>MSGGNDSVAHAALPRKNSRSNGKKHHAQMCSKPQSNEVASIDCGRFVRACSSRRRSRLVTIRVLRVTIVCL</sequence>
<reference evidence="2 3" key="1">
    <citation type="journal article" date="2015" name="Genome Biol.">
        <title>Comparative genomics of Steinernema reveals deeply conserved gene regulatory networks.</title>
        <authorList>
            <person name="Dillman A.R."/>
            <person name="Macchietto M."/>
            <person name="Porter C.F."/>
            <person name="Rogers A."/>
            <person name="Williams B."/>
            <person name="Antoshechkin I."/>
            <person name="Lee M.M."/>
            <person name="Goodwin Z."/>
            <person name="Lu X."/>
            <person name="Lewis E.E."/>
            <person name="Goodrich-Blair H."/>
            <person name="Stock S.P."/>
            <person name="Adams B.J."/>
            <person name="Sternberg P.W."/>
            <person name="Mortazavi A."/>
        </authorList>
    </citation>
    <scope>NUCLEOTIDE SEQUENCE [LARGE SCALE GENOMIC DNA]</scope>
    <source>
        <strain evidence="2 3">ALL</strain>
    </source>
</reference>
<proteinExistence type="predicted"/>
<evidence type="ECO:0000256" key="1">
    <source>
        <dbReference type="SAM" id="MobiDB-lite"/>
    </source>
</evidence>
<evidence type="ECO:0000313" key="2">
    <source>
        <dbReference type="EMBL" id="TKR64620.1"/>
    </source>
</evidence>
<name>A0A4U5M6V9_STECR</name>
<feature type="compositionally biased region" description="Basic residues" evidence="1">
    <location>
        <begin position="16"/>
        <end position="27"/>
    </location>
</feature>
<keyword evidence="3" id="KW-1185">Reference proteome</keyword>
<dbReference type="EMBL" id="AZBU02000009">
    <property type="protein sequence ID" value="TKR64620.1"/>
    <property type="molecule type" value="Genomic_DNA"/>
</dbReference>
<reference evidence="2 3" key="2">
    <citation type="journal article" date="2019" name="G3 (Bethesda)">
        <title>Hybrid Assembly of the Genome of the Entomopathogenic Nematode Steinernema carpocapsae Identifies the X-Chromosome.</title>
        <authorList>
            <person name="Serra L."/>
            <person name="Macchietto M."/>
            <person name="Macias-Munoz A."/>
            <person name="McGill C.J."/>
            <person name="Rodriguez I.M."/>
            <person name="Rodriguez B."/>
            <person name="Murad R."/>
            <person name="Mortazavi A."/>
        </authorList>
    </citation>
    <scope>NUCLEOTIDE SEQUENCE [LARGE SCALE GENOMIC DNA]</scope>
    <source>
        <strain evidence="2 3">ALL</strain>
    </source>
</reference>
<dbReference type="Proteomes" id="UP000298663">
    <property type="component" value="Unassembled WGS sequence"/>
</dbReference>
<accession>A0A4U5M6V9</accession>
<comment type="caution">
    <text evidence="2">The sequence shown here is derived from an EMBL/GenBank/DDBJ whole genome shotgun (WGS) entry which is preliminary data.</text>
</comment>
<feature type="region of interest" description="Disordered" evidence="1">
    <location>
        <begin position="1"/>
        <end position="33"/>
    </location>
</feature>
<gene>
    <name evidence="2" type="ORF">L596_025118</name>
</gene>
<protein>
    <submittedName>
        <fullName evidence="2">Uncharacterized protein</fullName>
    </submittedName>
</protein>
<organism evidence="2 3">
    <name type="scientific">Steinernema carpocapsae</name>
    <name type="common">Entomopathogenic nematode</name>
    <dbReference type="NCBI Taxonomy" id="34508"/>
    <lineage>
        <taxon>Eukaryota</taxon>
        <taxon>Metazoa</taxon>
        <taxon>Ecdysozoa</taxon>
        <taxon>Nematoda</taxon>
        <taxon>Chromadorea</taxon>
        <taxon>Rhabditida</taxon>
        <taxon>Tylenchina</taxon>
        <taxon>Panagrolaimomorpha</taxon>
        <taxon>Strongyloidoidea</taxon>
        <taxon>Steinernematidae</taxon>
        <taxon>Steinernema</taxon>
    </lineage>
</organism>